<organism evidence="3 4">
    <name type="scientific">Heminiphilus faecis</name>
    <dbReference type="NCBI Taxonomy" id="2601703"/>
    <lineage>
        <taxon>Bacteria</taxon>
        <taxon>Pseudomonadati</taxon>
        <taxon>Bacteroidota</taxon>
        <taxon>Bacteroidia</taxon>
        <taxon>Bacteroidales</taxon>
        <taxon>Muribaculaceae</taxon>
        <taxon>Heminiphilus</taxon>
    </lineage>
</organism>
<evidence type="ECO:0000313" key="3">
    <source>
        <dbReference type="EMBL" id="MEY8244469.1"/>
    </source>
</evidence>
<dbReference type="PANTHER" id="PTHR33393:SF12">
    <property type="entry name" value="CAPSULE BIOSYNTHESIS PROTEIN CAPA"/>
    <property type="match status" value="1"/>
</dbReference>
<dbReference type="Gene3D" id="3.60.21.10">
    <property type="match status" value="1"/>
</dbReference>
<keyword evidence="3" id="KW-0378">Hydrolase</keyword>
<evidence type="ECO:0000313" key="4">
    <source>
        <dbReference type="Proteomes" id="UP001565200"/>
    </source>
</evidence>
<dbReference type="RefSeq" id="WP_121698335.1">
    <property type="nucleotide sequence ID" value="NZ_JBCLPP010000004.1"/>
</dbReference>
<proteinExistence type="inferred from homology"/>
<dbReference type="InterPro" id="IPR029052">
    <property type="entry name" value="Metallo-depent_PP-like"/>
</dbReference>
<dbReference type="InterPro" id="IPR019079">
    <property type="entry name" value="Capsule_synth_CapA"/>
</dbReference>
<reference evidence="3 4" key="1">
    <citation type="submission" date="2024-03" db="EMBL/GenBank/DDBJ databases">
        <title>Mouse gut bacterial collection (mGBC) of GemPharmatech.</title>
        <authorList>
            <person name="He Y."/>
            <person name="Dong L."/>
            <person name="Wu D."/>
            <person name="Gao X."/>
            <person name="Lin Z."/>
        </authorList>
    </citation>
    <scope>NUCLEOTIDE SEQUENCE [LARGE SCALE GENOMIC DNA]</scope>
    <source>
        <strain evidence="3 4">54-13</strain>
    </source>
</reference>
<comment type="similarity">
    <text evidence="1">Belongs to the CapA family.</text>
</comment>
<dbReference type="SUPFAM" id="SSF56300">
    <property type="entry name" value="Metallo-dependent phosphatases"/>
    <property type="match status" value="1"/>
</dbReference>
<feature type="domain" description="Capsule synthesis protein CapA" evidence="2">
    <location>
        <begin position="24"/>
        <end position="269"/>
    </location>
</feature>
<dbReference type="PANTHER" id="PTHR33393">
    <property type="entry name" value="POLYGLUTAMINE SYNTHESIS ACCESSORY PROTEIN RV0574C-RELATED"/>
    <property type="match status" value="1"/>
</dbReference>
<accession>A0ABV4CSV2</accession>
<dbReference type="EMBL" id="JBCLPP010000004">
    <property type="protein sequence ID" value="MEY8244469.1"/>
    <property type="molecule type" value="Genomic_DNA"/>
</dbReference>
<sequence length="376" mass="41865">MLSPFFNIILFTLGSLFADGPGADIVFAGDAMQHQAQIDAARRDDGMHDYSQCFSAVEAYIDAADYAVVNLETTIAGKPYTGYPCFSAPDSYLDALVDAGFDMMLTANNHTLDKRDKGLLRTIDCLDDRRVDHIGTYRNQQERDSVVPFVKVINGFRVAFLNYTYGTNGIKLTTPAKVDYIDRTLMRGDISAARSAGAELIAVCIHWGNEYELLPASSQRALADFLIDEGVDIIIGSHPHVIQPMEMRYNAQGRKVLLVYSLGNFISNMKTRDTRGGAMVKVSLKRDADGRAVVDKADYRLVFTVPPSDGGNFRLVPVEKYYDATWKSQCKAFEASAENIFIHHNVDVLRDTTSFPDKKMSPIDRFFLKTFGGLQK</sequence>
<keyword evidence="4" id="KW-1185">Reference proteome</keyword>
<comment type="caution">
    <text evidence="3">The sequence shown here is derived from an EMBL/GenBank/DDBJ whole genome shotgun (WGS) entry which is preliminary data.</text>
</comment>
<protein>
    <submittedName>
        <fullName evidence="3">CapA family protein</fullName>
        <ecNumber evidence="3">3.1.-.-</ecNumber>
    </submittedName>
</protein>
<dbReference type="Pfam" id="PF09587">
    <property type="entry name" value="PGA_cap"/>
    <property type="match status" value="1"/>
</dbReference>
<dbReference type="SMART" id="SM00854">
    <property type="entry name" value="PGA_cap"/>
    <property type="match status" value="1"/>
</dbReference>
<evidence type="ECO:0000256" key="1">
    <source>
        <dbReference type="ARBA" id="ARBA00005662"/>
    </source>
</evidence>
<gene>
    <name evidence="3" type="ORF">AAK873_02400</name>
</gene>
<dbReference type="GO" id="GO:0016787">
    <property type="term" value="F:hydrolase activity"/>
    <property type="evidence" value="ECO:0007669"/>
    <property type="project" value="UniProtKB-KW"/>
</dbReference>
<dbReference type="InterPro" id="IPR052169">
    <property type="entry name" value="CW_Biosynth-Accessory"/>
</dbReference>
<dbReference type="Proteomes" id="UP001565200">
    <property type="component" value="Unassembled WGS sequence"/>
</dbReference>
<evidence type="ECO:0000259" key="2">
    <source>
        <dbReference type="SMART" id="SM00854"/>
    </source>
</evidence>
<dbReference type="CDD" id="cd07381">
    <property type="entry name" value="MPP_CapA"/>
    <property type="match status" value="1"/>
</dbReference>
<dbReference type="EC" id="3.1.-.-" evidence="3"/>
<name>A0ABV4CSV2_9BACT</name>